<dbReference type="FunFam" id="3.40.50.300:FF:000514">
    <property type="entry name" value="Ribosome-releasing factor 2, mitochondrial"/>
    <property type="match status" value="1"/>
</dbReference>
<dbReference type="PRINTS" id="PR00315">
    <property type="entry name" value="ELONGATNFCT"/>
</dbReference>
<dbReference type="PROSITE" id="PS51722">
    <property type="entry name" value="G_TR_2"/>
    <property type="match status" value="1"/>
</dbReference>
<comment type="similarity">
    <text evidence="5">Belongs to the TRAFAC class translation factor GTPase superfamily. Classic translation factor GTPase family. EF-G/EF-2 subfamily.</text>
</comment>
<dbReference type="InterPro" id="IPR009000">
    <property type="entry name" value="Transl_B-barrel_sf"/>
</dbReference>
<dbReference type="GO" id="GO:0032790">
    <property type="term" value="P:ribosome disassembly"/>
    <property type="evidence" value="ECO:0007669"/>
    <property type="project" value="UniProtKB-UniRule"/>
</dbReference>
<dbReference type="SUPFAM" id="SSF50447">
    <property type="entry name" value="Translation proteins"/>
    <property type="match status" value="1"/>
</dbReference>
<evidence type="ECO:0000259" key="6">
    <source>
        <dbReference type="PROSITE" id="PS51722"/>
    </source>
</evidence>
<dbReference type="Gene3D" id="3.30.230.10">
    <property type="match status" value="1"/>
</dbReference>
<sequence length="762" mass="84290">MMLRLCRGIVQSSSNFVFVRCKRCQNVQKLFSFQTLVKRGSSGRRSTPERDKHDITKIRNIGIMAHIDAGKTTTTERMLYYSGTTKHLGDVDDGDTVTDYMAQERERGITITSAAVTFFWDGHRINLIDTPGHVDFTVEVERSLRVLDGAIAVFDSSAGVEAQTVTVWHQADRYQIPRLAFLNKMDKRGADFEYSVRSIQDKLQAVPLPLQIPIGKEQSFTGLVDLVTMEVVTWQPTNGKNTHGKDFMKVPLTSEKHTALWEEAVNGRAQLVEKLADLDDIFAEYMLTQDEFDALQVPTEEIQSAIRRVTLGNQAVPLLCGSSLKNKGVQMLMDAVNRYLPNPRERKQEVVQFYKNDLCAYAFKVIHDKQRGPLVFLRIYFGTIKSQGGVYNASQDCTERISRLLWVLADDYREVSSMEAGNIAVAVGLKKTVTGDTLVSSQPAFRIACKNYVNSHPQGGQAALPLLEGVTVPPPVFFCTIEPPSQAFQDDLEKALEILQHEDPSLHVRTDPDTGQTVLSGMGELHLEIIKDRIQKEYRIEAELGPLQIAYRECIHGSATQSATLDRVIGDRQHRAIVTVSVEPLSDLNAPTEIKLEDESDVYDEHLQAALSGAETASIQGPVISFPVMGVRITVTNCHILPGTSASVISACATQAVHRALQSAGGAIMEPIMNVEVTTNESKLGAVLGDLSKRRGEIKTVDSHLRSRVVIAKCPLAEMVGYSTKLRTITSGAATCSIEFSNYRVMTSSDQSRTIKTIMGVL</sequence>
<comment type="subcellular location">
    <subcellularLocation>
        <location evidence="5">Mitochondrion</location>
    </subcellularLocation>
</comment>
<evidence type="ECO:0000256" key="4">
    <source>
        <dbReference type="ARBA" id="ARBA00023134"/>
    </source>
</evidence>
<dbReference type="CDD" id="cd03713">
    <property type="entry name" value="EFG_mtEFG_C"/>
    <property type="match status" value="1"/>
</dbReference>
<gene>
    <name evidence="7" type="ORF">BSL78_21020</name>
</gene>
<reference evidence="7 8" key="1">
    <citation type="journal article" date="2017" name="PLoS Biol.">
        <title>The sea cucumber genome provides insights into morphological evolution and visceral regeneration.</title>
        <authorList>
            <person name="Zhang X."/>
            <person name="Sun L."/>
            <person name="Yuan J."/>
            <person name="Sun Y."/>
            <person name="Gao Y."/>
            <person name="Zhang L."/>
            <person name="Li S."/>
            <person name="Dai H."/>
            <person name="Hamel J.F."/>
            <person name="Liu C."/>
            <person name="Yu Y."/>
            <person name="Liu S."/>
            <person name="Lin W."/>
            <person name="Guo K."/>
            <person name="Jin S."/>
            <person name="Xu P."/>
            <person name="Storey K.B."/>
            <person name="Huan P."/>
            <person name="Zhang T."/>
            <person name="Zhou Y."/>
            <person name="Zhang J."/>
            <person name="Lin C."/>
            <person name="Li X."/>
            <person name="Xing L."/>
            <person name="Huo D."/>
            <person name="Sun M."/>
            <person name="Wang L."/>
            <person name="Mercier A."/>
            <person name="Li F."/>
            <person name="Yang H."/>
            <person name="Xiang J."/>
        </authorList>
    </citation>
    <scope>NUCLEOTIDE SEQUENCE [LARGE SCALE GENOMIC DNA]</scope>
    <source>
        <strain evidence="7">Shaxun</strain>
        <tissue evidence="7">Muscle</tissue>
    </source>
</reference>
<keyword evidence="8" id="KW-1185">Reference proteome</keyword>
<dbReference type="InterPro" id="IPR005517">
    <property type="entry name" value="Transl_elong_EFG/EF2_IV"/>
</dbReference>
<keyword evidence="4 5" id="KW-0342">GTP-binding</keyword>
<name>A0A2G8K281_STIJA</name>
<dbReference type="SUPFAM" id="SSF52540">
    <property type="entry name" value="P-loop containing nucleoside triphosphate hydrolases"/>
    <property type="match status" value="1"/>
</dbReference>
<dbReference type="InterPro" id="IPR053905">
    <property type="entry name" value="EF-G-like_DII"/>
</dbReference>
<dbReference type="OrthoDB" id="198619at2759"/>
<comment type="caution">
    <text evidence="7">The sequence shown here is derived from an EMBL/GenBank/DDBJ whole genome shotgun (WGS) entry which is preliminary data.</text>
</comment>
<dbReference type="STRING" id="307972.A0A2G8K281"/>
<dbReference type="Pfam" id="PF00679">
    <property type="entry name" value="EFG_C"/>
    <property type="match status" value="1"/>
</dbReference>
<accession>A0A2G8K281</accession>
<dbReference type="SMART" id="SM00889">
    <property type="entry name" value="EFG_IV"/>
    <property type="match status" value="1"/>
</dbReference>
<dbReference type="InterPro" id="IPR035649">
    <property type="entry name" value="EFG_V"/>
</dbReference>
<dbReference type="GO" id="GO:0005759">
    <property type="term" value="C:mitochondrial matrix"/>
    <property type="evidence" value="ECO:0007669"/>
    <property type="project" value="UniProtKB-ARBA"/>
</dbReference>
<dbReference type="Gene3D" id="3.40.50.300">
    <property type="entry name" value="P-loop containing nucleotide triphosphate hydrolases"/>
    <property type="match status" value="1"/>
</dbReference>
<evidence type="ECO:0000256" key="1">
    <source>
        <dbReference type="ARBA" id="ARBA00022741"/>
    </source>
</evidence>
<dbReference type="InterPro" id="IPR014721">
    <property type="entry name" value="Ribsml_uS5_D2-typ_fold_subgr"/>
</dbReference>
<keyword evidence="1 5" id="KW-0547">Nucleotide-binding</keyword>
<organism evidence="7 8">
    <name type="scientific">Stichopus japonicus</name>
    <name type="common">Sea cucumber</name>
    <dbReference type="NCBI Taxonomy" id="307972"/>
    <lineage>
        <taxon>Eukaryota</taxon>
        <taxon>Metazoa</taxon>
        <taxon>Echinodermata</taxon>
        <taxon>Eleutherozoa</taxon>
        <taxon>Echinozoa</taxon>
        <taxon>Holothuroidea</taxon>
        <taxon>Aspidochirotacea</taxon>
        <taxon>Aspidochirotida</taxon>
        <taxon>Stichopodidae</taxon>
        <taxon>Apostichopus</taxon>
    </lineage>
</organism>
<feature type="binding site" evidence="5">
    <location>
        <begin position="183"/>
        <end position="186"/>
    </location>
    <ligand>
        <name>GTP</name>
        <dbReference type="ChEBI" id="CHEBI:37565"/>
    </ligand>
</feature>
<dbReference type="InterPro" id="IPR009022">
    <property type="entry name" value="EFG_III"/>
</dbReference>
<dbReference type="InterPro" id="IPR027417">
    <property type="entry name" value="P-loop_NTPase"/>
</dbReference>
<evidence type="ECO:0000256" key="5">
    <source>
        <dbReference type="HAMAP-Rule" id="MF_03059"/>
    </source>
</evidence>
<dbReference type="Proteomes" id="UP000230750">
    <property type="component" value="Unassembled WGS sequence"/>
</dbReference>
<feature type="binding site" evidence="5">
    <location>
        <begin position="65"/>
        <end position="72"/>
    </location>
    <ligand>
        <name>GTP</name>
        <dbReference type="ChEBI" id="CHEBI:37565"/>
    </ligand>
</feature>
<dbReference type="HAMAP" id="MF_03059">
    <property type="entry name" value="mEF_G_2"/>
    <property type="match status" value="1"/>
</dbReference>
<protein>
    <recommendedName>
        <fullName evidence="5">Ribosome-releasing factor 2, mitochondrial</fullName>
        <shortName evidence="5">RRF2mt</shortName>
    </recommendedName>
    <alternativeName>
        <fullName evidence="5">Elongation factor G 2, mitochondrial</fullName>
        <shortName evidence="5">EF-G2mt</shortName>
        <shortName evidence="5">mEF-G 2</shortName>
    </alternativeName>
</protein>
<keyword evidence="2 5" id="KW-0648">Protein biosynthesis</keyword>
<dbReference type="Gene3D" id="2.40.30.10">
    <property type="entry name" value="Translation factors"/>
    <property type="match status" value="1"/>
</dbReference>
<evidence type="ECO:0000256" key="2">
    <source>
        <dbReference type="ARBA" id="ARBA00022917"/>
    </source>
</evidence>
<dbReference type="CDD" id="cd01886">
    <property type="entry name" value="EF-G"/>
    <property type="match status" value="1"/>
</dbReference>
<dbReference type="Pfam" id="PF14492">
    <property type="entry name" value="EFG_III"/>
    <property type="match status" value="1"/>
</dbReference>
<dbReference type="GO" id="GO:0005525">
    <property type="term" value="F:GTP binding"/>
    <property type="evidence" value="ECO:0007669"/>
    <property type="project" value="UniProtKB-UniRule"/>
</dbReference>
<evidence type="ECO:0000313" key="8">
    <source>
        <dbReference type="Proteomes" id="UP000230750"/>
    </source>
</evidence>
<dbReference type="AlphaFoldDB" id="A0A2G8K281"/>
<dbReference type="FunFam" id="3.30.70.240:FF:000001">
    <property type="entry name" value="Elongation factor G"/>
    <property type="match status" value="1"/>
</dbReference>
<dbReference type="InterPro" id="IPR041095">
    <property type="entry name" value="EFG_II"/>
</dbReference>
<dbReference type="SUPFAM" id="SSF54980">
    <property type="entry name" value="EF-G C-terminal domain-like"/>
    <property type="match status" value="2"/>
</dbReference>
<dbReference type="Pfam" id="PF22042">
    <property type="entry name" value="EF-G_D2"/>
    <property type="match status" value="1"/>
</dbReference>
<dbReference type="InterPro" id="IPR000795">
    <property type="entry name" value="T_Tr_GTP-bd_dom"/>
</dbReference>
<dbReference type="SUPFAM" id="SSF54211">
    <property type="entry name" value="Ribosomal protein S5 domain 2-like"/>
    <property type="match status" value="1"/>
</dbReference>
<dbReference type="InterPro" id="IPR030851">
    <property type="entry name" value="EFG2"/>
</dbReference>
<dbReference type="Pfam" id="PF00009">
    <property type="entry name" value="GTP_EFTU"/>
    <property type="match status" value="1"/>
</dbReference>
<feature type="binding site" evidence="5">
    <location>
        <begin position="129"/>
        <end position="133"/>
    </location>
    <ligand>
        <name>GTP</name>
        <dbReference type="ChEBI" id="CHEBI:37565"/>
    </ligand>
</feature>
<dbReference type="Gene3D" id="3.30.70.240">
    <property type="match status" value="1"/>
</dbReference>
<keyword evidence="3 5" id="KW-0496">Mitochondrion</keyword>
<comment type="function">
    <text evidence="5">Mitochondrial GTPase that mediates the disassembly of ribosomes from messenger RNA at the termination of mitochondrial protein biosynthesis. Not involved in the GTP-dependent ribosomal translocation step during translation elongation.</text>
</comment>
<dbReference type="EMBL" id="MRZV01000960">
    <property type="protein sequence ID" value="PIK42111.1"/>
    <property type="molecule type" value="Genomic_DNA"/>
</dbReference>
<feature type="domain" description="Tr-type G" evidence="6">
    <location>
        <begin position="56"/>
        <end position="344"/>
    </location>
</feature>
<dbReference type="FunFam" id="3.30.70.870:FF:000005">
    <property type="entry name" value="Ribosome-releasing factor 2, mitochondrial"/>
    <property type="match status" value="1"/>
</dbReference>
<dbReference type="PROSITE" id="PS00301">
    <property type="entry name" value="G_TR_1"/>
    <property type="match status" value="1"/>
</dbReference>
<dbReference type="Gene3D" id="3.30.70.870">
    <property type="entry name" value="Elongation Factor G (Translational Gtpase), domain 3"/>
    <property type="match status" value="1"/>
</dbReference>
<dbReference type="InterPro" id="IPR020568">
    <property type="entry name" value="Ribosomal_Su5_D2-typ_SF"/>
</dbReference>
<proteinExistence type="inferred from homology"/>
<dbReference type="GO" id="GO:0032543">
    <property type="term" value="P:mitochondrial translation"/>
    <property type="evidence" value="ECO:0007669"/>
    <property type="project" value="UniProtKB-UniRule"/>
</dbReference>
<dbReference type="PANTHER" id="PTHR43261">
    <property type="entry name" value="TRANSLATION ELONGATION FACTOR G-RELATED"/>
    <property type="match status" value="1"/>
</dbReference>
<dbReference type="InterPro" id="IPR031157">
    <property type="entry name" value="G_TR_CS"/>
</dbReference>
<dbReference type="InterPro" id="IPR035647">
    <property type="entry name" value="EFG_III/V"/>
</dbReference>
<dbReference type="NCBIfam" id="TIGR00231">
    <property type="entry name" value="small_GTP"/>
    <property type="match status" value="1"/>
</dbReference>
<evidence type="ECO:0000313" key="7">
    <source>
        <dbReference type="EMBL" id="PIK42111.1"/>
    </source>
</evidence>
<dbReference type="InterPro" id="IPR005225">
    <property type="entry name" value="Small_GTP-bd"/>
</dbReference>
<dbReference type="CDD" id="cd16262">
    <property type="entry name" value="EFG_III"/>
    <property type="match status" value="1"/>
</dbReference>
<dbReference type="GO" id="GO:0003924">
    <property type="term" value="F:GTPase activity"/>
    <property type="evidence" value="ECO:0007669"/>
    <property type="project" value="UniProtKB-UniRule"/>
</dbReference>
<dbReference type="PANTHER" id="PTHR43261:SF1">
    <property type="entry name" value="RIBOSOME-RELEASING FACTOR 2, MITOCHONDRIAL"/>
    <property type="match status" value="1"/>
</dbReference>
<dbReference type="Pfam" id="PF03764">
    <property type="entry name" value="EFG_IV"/>
    <property type="match status" value="1"/>
</dbReference>
<dbReference type="SMART" id="SM00838">
    <property type="entry name" value="EFG_C"/>
    <property type="match status" value="1"/>
</dbReference>
<dbReference type="InterPro" id="IPR000640">
    <property type="entry name" value="EFG_V-like"/>
</dbReference>
<evidence type="ECO:0000256" key="3">
    <source>
        <dbReference type="ARBA" id="ARBA00023128"/>
    </source>
</evidence>